<dbReference type="HOGENOM" id="CLU_981696_0_0_1"/>
<dbReference type="eggNOG" id="ENOG502RAGP">
    <property type="taxonomic scope" value="Eukaryota"/>
</dbReference>
<accession>K3WCE2</accession>
<dbReference type="AlphaFoldDB" id="K3WCE2"/>
<dbReference type="Proteomes" id="UP000019132">
    <property type="component" value="Unassembled WGS sequence"/>
</dbReference>
<name>K3WCE2_GLOUD</name>
<reference evidence="4" key="1">
    <citation type="journal article" date="2010" name="Genome Biol.">
        <title>Genome sequence of the necrotrophic plant pathogen Pythium ultimum reveals original pathogenicity mechanisms and effector repertoire.</title>
        <authorList>
            <person name="Levesque C.A."/>
            <person name="Brouwer H."/>
            <person name="Cano L."/>
            <person name="Hamilton J.P."/>
            <person name="Holt C."/>
            <person name="Huitema E."/>
            <person name="Raffaele S."/>
            <person name="Robideau G.P."/>
            <person name="Thines M."/>
            <person name="Win J."/>
            <person name="Zerillo M.M."/>
            <person name="Beakes G.W."/>
            <person name="Boore J.L."/>
            <person name="Busam D."/>
            <person name="Dumas B."/>
            <person name="Ferriera S."/>
            <person name="Fuerstenberg S.I."/>
            <person name="Gachon C.M."/>
            <person name="Gaulin E."/>
            <person name="Govers F."/>
            <person name="Grenville-Briggs L."/>
            <person name="Horner N."/>
            <person name="Hostetler J."/>
            <person name="Jiang R.H."/>
            <person name="Johnson J."/>
            <person name="Krajaejun T."/>
            <person name="Lin H."/>
            <person name="Meijer H.J."/>
            <person name="Moore B."/>
            <person name="Morris P."/>
            <person name="Phuntmart V."/>
            <person name="Puiu D."/>
            <person name="Shetty J."/>
            <person name="Stajich J.E."/>
            <person name="Tripathy S."/>
            <person name="Wawra S."/>
            <person name="van West P."/>
            <person name="Whitty B.R."/>
            <person name="Coutinho P.M."/>
            <person name="Henrissat B."/>
            <person name="Martin F."/>
            <person name="Thomas P.D."/>
            <person name="Tyler B.M."/>
            <person name="De Vries R.P."/>
            <person name="Kamoun S."/>
            <person name="Yandell M."/>
            <person name="Tisserat N."/>
            <person name="Buell C.R."/>
        </authorList>
    </citation>
    <scope>NUCLEOTIDE SEQUENCE</scope>
    <source>
        <strain evidence="4">DAOM:BR144</strain>
    </source>
</reference>
<keyword evidence="2" id="KW-0812">Transmembrane</keyword>
<keyword evidence="2" id="KW-0472">Membrane</keyword>
<keyword evidence="4" id="KW-1185">Reference proteome</keyword>
<evidence type="ECO:0000256" key="2">
    <source>
        <dbReference type="SAM" id="Phobius"/>
    </source>
</evidence>
<protein>
    <submittedName>
        <fullName evidence="3">Uncharacterized protein</fullName>
    </submittedName>
</protein>
<dbReference type="InParanoid" id="K3WCE2"/>
<reference evidence="3" key="3">
    <citation type="submission" date="2014-11" db="UniProtKB">
        <authorList>
            <consortium name="EnsemblProtists"/>
        </authorList>
    </citation>
    <scope>IDENTIFICATION</scope>
    <source>
        <strain evidence="3">DAOM BR144</strain>
    </source>
</reference>
<proteinExistence type="predicted"/>
<keyword evidence="2" id="KW-1133">Transmembrane helix</keyword>
<dbReference type="OMA" id="SNEHNYW"/>
<feature type="compositionally biased region" description="Low complexity" evidence="1">
    <location>
        <begin position="20"/>
        <end position="48"/>
    </location>
</feature>
<sequence length="299" mass="32367">MYWSAALQLKTSREQQYKPSYGSFGSASSSSTSSSRSNSRSGSSNNIRIPQSIPEHHPILQFASPRLQHYEEEKLAEYYEMEQAANYANAYNNNNNSATTTVTVTASKTLQMLLLSSRKLEEYVNSGTSSTDSTTTSAYTNKNVFSYTSATANDPKHPQQHINSHHPDTFSYLNATETTSLIGGTTHEKADADADHVNYWVLERERLRAKRDRGILSSLSKSAALAEGEPTSAWRTGVIMCSVPLLLIILFVIFVLVSGGAESGEAASVGASASSAWEIIVKTVTGASGSRSASLRGSE</sequence>
<dbReference type="VEuPathDB" id="FungiDB:PYU1_G002630"/>
<dbReference type="EnsemblProtists" id="PYU1_T002633">
    <property type="protein sequence ID" value="PYU1_T002633"/>
    <property type="gene ID" value="PYU1_G002630"/>
</dbReference>
<evidence type="ECO:0000313" key="4">
    <source>
        <dbReference type="Proteomes" id="UP000019132"/>
    </source>
</evidence>
<reference evidence="4" key="2">
    <citation type="submission" date="2010-04" db="EMBL/GenBank/DDBJ databases">
        <authorList>
            <person name="Buell R."/>
            <person name="Hamilton J."/>
            <person name="Hostetler J."/>
        </authorList>
    </citation>
    <scope>NUCLEOTIDE SEQUENCE [LARGE SCALE GENOMIC DNA]</scope>
    <source>
        <strain evidence="4">DAOM:BR144</strain>
    </source>
</reference>
<evidence type="ECO:0000256" key="1">
    <source>
        <dbReference type="SAM" id="MobiDB-lite"/>
    </source>
</evidence>
<feature type="transmembrane region" description="Helical" evidence="2">
    <location>
        <begin position="237"/>
        <end position="257"/>
    </location>
</feature>
<feature type="region of interest" description="Disordered" evidence="1">
    <location>
        <begin position="11"/>
        <end position="54"/>
    </location>
</feature>
<evidence type="ECO:0000313" key="3">
    <source>
        <dbReference type="EnsemblProtists" id="PYU1_T002633"/>
    </source>
</evidence>
<organism evidence="3 4">
    <name type="scientific">Globisporangium ultimum (strain ATCC 200006 / CBS 805.95 / DAOM BR144)</name>
    <name type="common">Pythium ultimum</name>
    <dbReference type="NCBI Taxonomy" id="431595"/>
    <lineage>
        <taxon>Eukaryota</taxon>
        <taxon>Sar</taxon>
        <taxon>Stramenopiles</taxon>
        <taxon>Oomycota</taxon>
        <taxon>Peronosporomycetes</taxon>
        <taxon>Pythiales</taxon>
        <taxon>Pythiaceae</taxon>
        <taxon>Globisporangium</taxon>
    </lineage>
</organism>